<dbReference type="InterPro" id="IPR008906">
    <property type="entry name" value="HATC_C_dom"/>
</dbReference>
<organism evidence="3 4">
    <name type="scientific">Dendrobium catenatum</name>
    <dbReference type="NCBI Taxonomy" id="906689"/>
    <lineage>
        <taxon>Eukaryota</taxon>
        <taxon>Viridiplantae</taxon>
        <taxon>Streptophyta</taxon>
        <taxon>Embryophyta</taxon>
        <taxon>Tracheophyta</taxon>
        <taxon>Spermatophyta</taxon>
        <taxon>Magnoliopsida</taxon>
        <taxon>Liliopsida</taxon>
        <taxon>Asparagales</taxon>
        <taxon>Orchidaceae</taxon>
        <taxon>Epidendroideae</taxon>
        <taxon>Malaxideae</taxon>
        <taxon>Dendrobiinae</taxon>
        <taxon>Dendrobium</taxon>
    </lineage>
</organism>
<protein>
    <recommendedName>
        <fullName evidence="5">DUF659 domain-containing protein</fullName>
    </recommendedName>
</protein>
<dbReference type="InterPro" id="IPR007021">
    <property type="entry name" value="DUF659"/>
</dbReference>
<dbReference type="EMBL" id="KZ502668">
    <property type="protein sequence ID" value="PKU74795.1"/>
    <property type="molecule type" value="Genomic_DNA"/>
</dbReference>
<dbReference type="STRING" id="906689.A0A2I0WGK5"/>
<proteinExistence type="predicted"/>
<feature type="domain" description="DUF659" evidence="1">
    <location>
        <begin position="1"/>
        <end position="100"/>
    </location>
</feature>
<dbReference type="AlphaFoldDB" id="A0A2I0WGK5"/>
<feature type="domain" description="HAT C-terminal dimerisation" evidence="2">
    <location>
        <begin position="269"/>
        <end position="332"/>
    </location>
</feature>
<evidence type="ECO:0000313" key="3">
    <source>
        <dbReference type="EMBL" id="PKU74795.1"/>
    </source>
</evidence>
<evidence type="ECO:0000259" key="1">
    <source>
        <dbReference type="Pfam" id="PF04937"/>
    </source>
</evidence>
<evidence type="ECO:0008006" key="5">
    <source>
        <dbReference type="Google" id="ProtNLM"/>
    </source>
</evidence>
<dbReference type="InterPro" id="IPR012337">
    <property type="entry name" value="RNaseH-like_sf"/>
</dbReference>
<sequence length="369" mass="43090">MIYCPRGIYFLKSVDASDIVKDATNLCSLFSEIVEWVRPENIVQLVTDNAANYKKAGELLQARFNNIYWSPCAAHCLNLILKDLGSMHLIEDLAKKASKVTIFAYNHVYVLAWLRKRQGWKEIVRPRATWFATTFIPLKIVCEHKHDLQALITSKFYAYSKIAKTCKGKEAAVIILDLKFCNDCLTISKIAGPLIMLLRIVDSDEKPSLGYLYDGMYRARKAIKAMFRNVKRLYKLFTSIVKRRWDTQLRQGIHAAAYFLNPQFQYDKEEWWKMFGSSAPNLQKVAIRILSQTLSSSGCERNWSIFEQIHSKRRNHLEHQRLNNLVYVRYNLNLKDRYNYLFLNAMSQSIHCMFVEMSLKLLLHFLGFN</sequence>
<evidence type="ECO:0000259" key="2">
    <source>
        <dbReference type="Pfam" id="PF05699"/>
    </source>
</evidence>
<reference evidence="3 4" key="2">
    <citation type="journal article" date="2017" name="Nature">
        <title>The Apostasia genome and the evolution of orchids.</title>
        <authorList>
            <person name="Zhang G.Q."/>
            <person name="Liu K.W."/>
            <person name="Li Z."/>
            <person name="Lohaus R."/>
            <person name="Hsiao Y.Y."/>
            <person name="Niu S.C."/>
            <person name="Wang J.Y."/>
            <person name="Lin Y.C."/>
            <person name="Xu Q."/>
            <person name="Chen L.J."/>
            <person name="Yoshida K."/>
            <person name="Fujiwara S."/>
            <person name="Wang Z.W."/>
            <person name="Zhang Y.Q."/>
            <person name="Mitsuda N."/>
            <person name="Wang M."/>
            <person name="Liu G.H."/>
            <person name="Pecoraro L."/>
            <person name="Huang H.X."/>
            <person name="Xiao X.J."/>
            <person name="Lin M."/>
            <person name="Wu X.Y."/>
            <person name="Wu W.L."/>
            <person name="Chen Y.Y."/>
            <person name="Chang S.B."/>
            <person name="Sakamoto S."/>
            <person name="Ohme-Takagi M."/>
            <person name="Yagi M."/>
            <person name="Zeng S.J."/>
            <person name="Shen C.Y."/>
            <person name="Yeh C.M."/>
            <person name="Luo Y.B."/>
            <person name="Tsai W.C."/>
            <person name="Van de Peer Y."/>
            <person name="Liu Z.J."/>
        </authorList>
    </citation>
    <scope>NUCLEOTIDE SEQUENCE [LARGE SCALE GENOMIC DNA]</scope>
    <source>
        <tissue evidence="3">The whole plant</tissue>
    </source>
</reference>
<dbReference type="Proteomes" id="UP000233837">
    <property type="component" value="Unassembled WGS sequence"/>
</dbReference>
<dbReference type="PANTHER" id="PTHR32166">
    <property type="entry name" value="OSJNBA0013A04.12 PROTEIN"/>
    <property type="match status" value="1"/>
</dbReference>
<reference evidence="3 4" key="1">
    <citation type="journal article" date="2016" name="Sci. Rep.">
        <title>The Dendrobium catenatum Lindl. genome sequence provides insights into polysaccharide synthase, floral development and adaptive evolution.</title>
        <authorList>
            <person name="Zhang G.Q."/>
            <person name="Xu Q."/>
            <person name="Bian C."/>
            <person name="Tsai W.C."/>
            <person name="Yeh C.M."/>
            <person name="Liu K.W."/>
            <person name="Yoshida K."/>
            <person name="Zhang L.S."/>
            <person name="Chang S.B."/>
            <person name="Chen F."/>
            <person name="Shi Y."/>
            <person name="Su Y.Y."/>
            <person name="Zhang Y.Q."/>
            <person name="Chen L.J."/>
            <person name="Yin Y."/>
            <person name="Lin M."/>
            <person name="Huang H."/>
            <person name="Deng H."/>
            <person name="Wang Z.W."/>
            <person name="Zhu S.L."/>
            <person name="Zhao X."/>
            <person name="Deng C."/>
            <person name="Niu S.C."/>
            <person name="Huang J."/>
            <person name="Wang M."/>
            <person name="Liu G.H."/>
            <person name="Yang H.J."/>
            <person name="Xiao X.J."/>
            <person name="Hsiao Y.Y."/>
            <person name="Wu W.L."/>
            <person name="Chen Y.Y."/>
            <person name="Mitsuda N."/>
            <person name="Ohme-Takagi M."/>
            <person name="Luo Y.B."/>
            <person name="Van de Peer Y."/>
            <person name="Liu Z.J."/>
        </authorList>
    </citation>
    <scope>NUCLEOTIDE SEQUENCE [LARGE SCALE GENOMIC DNA]</scope>
    <source>
        <tissue evidence="3">The whole plant</tissue>
    </source>
</reference>
<dbReference type="Pfam" id="PF04937">
    <property type="entry name" value="DUF659"/>
    <property type="match status" value="1"/>
</dbReference>
<accession>A0A2I0WGK5</accession>
<gene>
    <name evidence="3" type="ORF">MA16_Dca004986</name>
</gene>
<evidence type="ECO:0000313" key="4">
    <source>
        <dbReference type="Proteomes" id="UP000233837"/>
    </source>
</evidence>
<keyword evidence="4" id="KW-1185">Reference proteome</keyword>
<dbReference type="PANTHER" id="PTHR32166:SF121">
    <property type="entry name" value="DUF659 DOMAIN-CONTAINING PROTEIN"/>
    <property type="match status" value="1"/>
</dbReference>
<dbReference type="Pfam" id="PF05699">
    <property type="entry name" value="Dimer_Tnp_hAT"/>
    <property type="match status" value="1"/>
</dbReference>
<name>A0A2I0WGK5_9ASPA</name>
<dbReference type="GO" id="GO:0046983">
    <property type="term" value="F:protein dimerization activity"/>
    <property type="evidence" value="ECO:0007669"/>
    <property type="project" value="InterPro"/>
</dbReference>
<dbReference type="SUPFAM" id="SSF53098">
    <property type="entry name" value="Ribonuclease H-like"/>
    <property type="match status" value="1"/>
</dbReference>